<sequence length="44" mass="5212">MLKEDILKQIIMISRESFLVFLSTYNKKLDNSLEALKIIAKEKR</sequence>
<protein>
    <submittedName>
        <fullName evidence="1">Uncharacterized protein</fullName>
    </submittedName>
</protein>
<dbReference type="EMBL" id="CP110509">
    <property type="protein sequence ID" value="WMB28737.1"/>
    <property type="molecule type" value="Genomic_DNA"/>
</dbReference>
<dbReference type="Proteomes" id="UP001238096">
    <property type="component" value="Chromosome"/>
</dbReference>
<dbReference type="RefSeq" id="WP_306675994.1">
    <property type="nucleotide sequence ID" value="NZ_CP110509.1"/>
</dbReference>
<organism evidence="1 2">
    <name type="scientific">Streptococcus didelphis</name>
    <dbReference type="NCBI Taxonomy" id="102886"/>
    <lineage>
        <taxon>Bacteria</taxon>
        <taxon>Bacillati</taxon>
        <taxon>Bacillota</taxon>
        <taxon>Bacilli</taxon>
        <taxon>Lactobacillales</taxon>
        <taxon>Streptococcaceae</taxon>
        <taxon>Streptococcus</taxon>
    </lineage>
</organism>
<evidence type="ECO:0000313" key="2">
    <source>
        <dbReference type="Proteomes" id="UP001238096"/>
    </source>
</evidence>
<reference evidence="2" key="1">
    <citation type="submission" date="2022-10" db="EMBL/GenBank/DDBJ databases">
        <title>Streptococcus didelphis as causative of fatal infections in opossums (Didelphis albiventris).</title>
        <authorList>
            <person name="Breyer G.M."/>
            <person name="Da Silva M.E.R.J."/>
            <person name="Siqueira F.M."/>
        </authorList>
    </citation>
    <scope>NUCLEOTIDE SEQUENCE [LARGE SCALE GENOMIC DNA]</scope>
    <source>
        <strain evidence="2">LBVP101/21</strain>
    </source>
</reference>
<gene>
    <name evidence="1" type="ORF">N1496_04575</name>
</gene>
<evidence type="ECO:0000313" key="1">
    <source>
        <dbReference type="EMBL" id="WMB28737.1"/>
    </source>
</evidence>
<keyword evidence="2" id="KW-1185">Reference proteome</keyword>
<name>A0ABY9LIR7_9STRE</name>
<accession>A0ABY9LIR7</accession>
<proteinExistence type="predicted"/>